<organism evidence="1 2">
    <name type="scientific">Dendrolimus kikuchii</name>
    <dbReference type="NCBI Taxonomy" id="765133"/>
    <lineage>
        <taxon>Eukaryota</taxon>
        <taxon>Metazoa</taxon>
        <taxon>Ecdysozoa</taxon>
        <taxon>Arthropoda</taxon>
        <taxon>Hexapoda</taxon>
        <taxon>Insecta</taxon>
        <taxon>Pterygota</taxon>
        <taxon>Neoptera</taxon>
        <taxon>Endopterygota</taxon>
        <taxon>Lepidoptera</taxon>
        <taxon>Glossata</taxon>
        <taxon>Ditrysia</taxon>
        <taxon>Bombycoidea</taxon>
        <taxon>Lasiocampidae</taxon>
        <taxon>Dendrolimus</taxon>
    </lineage>
</organism>
<gene>
    <name evidence="1" type="ORF">K1T71_001381</name>
</gene>
<accession>A0ACC1DHM5</accession>
<protein>
    <submittedName>
        <fullName evidence="1">Uncharacterized protein</fullName>
    </submittedName>
</protein>
<comment type="caution">
    <text evidence="1">The sequence shown here is derived from an EMBL/GenBank/DDBJ whole genome shotgun (WGS) entry which is preliminary data.</text>
</comment>
<evidence type="ECO:0000313" key="1">
    <source>
        <dbReference type="EMBL" id="KAJ0183405.1"/>
    </source>
</evidence>
<proteinExistence type="predicted"/>
<sequence>MIYLYVAALFLVVNSANGLQTVNGRIKITTGTTSGCSDTVTFINNQLVEAYRLYGNFIDLEFVPWGRTVRGENSQMTCQFGVNDCWANRLHRCVLDMLKDDQATQLDYLSCEFSPPYPSFILGTYQCVVNRGLSLVEVDTCVANMGDELDWAAQAAAEEPMRIINFVPSIHFNDVIDIDLHNEARQRLSSMICFALADDPNSGITSCSI</sequence>
<keyword evidence="2" id="KW-1185">Reference proteome</keyword>
<dbReference type="EMBL" id="CM034388">
    <property type="protein sequence ID" value="KAJ0183405.1"/>
    <property type="molecule type" value="Genomic_DNA"/>
</dbReference>
<evidence type="ECO:0000313" key="2">
    <source>
        <dbReference type="Proteomes" id="UP000824533"/>
    </source>
</evidence>
<reference evidence="1 2" key="1">
    <citation type="journal article" date="2021" name="Front. Genet.">
        <title>Chromosome-Level Genome Assembly Reveals Significant Gene Expansion in the Toll and IMD Signaling Pathways of Dendrolimus kikuchii.</title>
        <authorList>
            <person name="Zhou J."/>
            <person name="Wu P."/>
            <person name="Xiong Z."/>
            <person name="Liu N."/>
            <person name="Zhao N."/>
            <person name="Ji M."/>
            <person name="Qiu Y."/>
            <person name="Yang B."/>
        </authorList>
    </citation>
    <scope>NUCLEOTIDE SEQUENCE [LARGE SCALE GENOMIC DNA]</scope>
    <source>
        <strain evidence="1">Ann1</strain>
    </source>
</reference>
<name>A0ACC1DHM5_9NEOP</name>
<dbReference type="Proteomes" id="UP000824533">
    <property type="component" value="Linkage Group LG02"/>
</dbReference>